<dbReference type="Pfam" id="PF25872">
    <property type="entry name" value="HTH_77"/>
    <property type="match status" value="1"/>
</dbReference>
<protein>
    <submittedName>
        <fullName evidence="3">Predicted ATPase</fullName>
    </submittedName>
</protein>
<evidence type="ECO:0000256" key="1">
    <source>
        <dbReference type="SAM" id="MobiDB-lite"/>
    </source>
</evidence>
<gene>
    <name evidence="3" type="ORF">SAMN05216410_3186</name>
</gene>
<dbReference type="STRING" id="1814289.SAMN05216410_3186"/>
<organism evidence="3 4">
    <name type="scientific">Sanguibacter gelidistatuariae</name>
    <dbReference type="NCBI Taxonomy" id="1814289"/>
    <lineage>
        <taxon>Bacteria</taxon>
        <taxon>Bacillati</taxon>
        <taxon>Actinomycetota</taxon>
        <taxon>Actinomycetes</taxon>
        <taxon>Micrococcales</taxon>
        <taxon>Sanguibacteraceae</taxon>
        <taxon>Sanguibacter</taxon>
    </lineage>
</organism>
<proteinExistence type="predicted"/>
<dbReference type="Pfam" id="PF03704">
    <property type="entry name" value="BTAD"/>
    <property type="match status" value="1"/>
</dbReference>
<dbReference type="Gene3D" id="1.25.40.10">
    <property type="entry name" value="Tetratricopeptide repeat domain"/>
    <property type="match status" value="2"/>
</dbReference>
<dbReference type="InterPro" id="IPR058852">
    <property type="entry name" value="HTH_77"/>
</dbReference>
<dbReference type="InterPro" id="IPR011990">
    <property type="entry name" value="TPR-like_helical_dom_sf"/>
</dbReference>
<dbReference type="PANTHER" id="PTHR47691:SF3">
    <property type="entry name" value="HTH-TYPE TRANSCRIPTIONAL REGULATOR RV0890C-RELATED"/>
    <property type="match status" value="1"/>
</dbReference>
<accession>A0A1G6TSV4</accession>
<dbReference type="InterPro" id="IPR005158">
    <property type="entry name" value="BTAD"/>
</dbReference>
<dbReference type="InterPro" id="IPR036388">
    <property type="entry name" value="WH-like_DNA-bd_sf"/>
</dbReference>
<dbReference type="Gene3D" id="3.40.50.300">
    <property type="entry name" value="P-loop containing nucleotide triphosphate hydrolases"/>
    <property type="match status" value="1"/>
</dbReference>
<dbReference type="SMART" id="SM01043">
    <property type="entry name" value="BTAD"/>
    <property type="match status" value="1"/>
</dbReference>
<evidence type="ECO:0000259" key="2">
    <source>
        <dbReference type="SMART" id="SM01043"/>
    </source>
</evidence>
<dbReference type="Proteomes" id="UP000199039">
    <property type="component" value="Unassembled WGS sequence"/>
</dbReference>
<dbReference type="InterPro" id="IPR027417">
    <property type="entry name" value="P-loop_NTPase"/>
</dbReference>
<dbReference type="InterPro" id="IPR049945">
    <property type="entry name" value="AAA_22"/>
</dbReference>
<sequence>MPSSNPPPARAAVLGPITLLDPEPVPLTGALVRALLVALALERGHAATIAALTADLWPELPPHAPRSALQTLVSRTRALTAGSLIASTPTGYRLTGPSDLDEAHDLAVAARAALDAGRADAGADLALQGLALWRGDPGEDLAQHPELALQLRTASRGLLDSLDRVLLEADWARGNLSAALPRAERQAVNNPTDELAHLILMRCYADAGRVNDALRVFAVLRDAVADELGTSPGAALINLNSSLLQDPQTDLNAPPAPPTTAATGPQTPAARHIGLRTPPNALLGRDHDVAHLVEALGRERLVTILGPGGLGKTRLAQAVAQHESLDAQAVVVVELAGIRADEDVLGAVASTLGVREETGGQRLGDHLLRADAATRVLERLSETRTLLVLDNCEHVVDGAARWASELLAGVPSLAILATSRSPLAVSGENLHSLAPLAALASGGPGPAVQLFLERARGVRPDAHLPLRAVAQLCERLDGLPLAIELAAARVRTMSVEEISRRLTARFALLTAGDRSAPVRHRTLEAVIDWSWQLLTRQDQDVLARLSIFPDGLDAAGAQVVGTLGRLAVADDSVEIVDALDGLVNQSLLTVAEAPGAVSVRFRMLETVREFAALRLAEAGENDQARDALFAWAVGFTRLHAGHLTGPGQVQAMAATQVEQDTLVHVLRRGIAERRGDVILPVFSLLAMHWTLRGMHSEIPALAPEVTSALVGWSVSPADADAAAMAYLLMVATAFGSSTMQARRALGRLRRLVRTPGLLSGAVRELAELVLGSTDLTATATALVTSHRSVHPFVAMVGNIASAQLAENAGEYDQAREFAERAHQVALGADDVWGAATSATVLAQLASEEGDPHQALHWIELTRDGLARLGADADLSQLRWLEASSLASTGQLDAAERMFTALCTSENGPAVINGAELVDMASVGYAGRAEVAYLRGHLDEAMSLYVAAQTALGAKTQRLSPLSTMFLAGSVSIALLSGDPRAESFAVELRTRVLAARRVTAPFIDVPVLGTAVVALGAYLVHSPSWDRVDDGLFLLALAKRMGSRQDLPSLQWAVHDADARRLHGTYRVETANAAATELAMADVVGQVFTVLRRKPFRV</sequence>
<keyword evidence="4" id="KW-1185">Reference proteome</keyword>
<feature type="compositionally biased region" description="Low complexity" evidence="1">
    <location>
        <begin position="259"/>
        <end position="270"/>
    </location>
</feature>
<evidence type="ECO:0000313" key="3">
    <source>
        <dbReference type="EMBL" id="SDD32193.1"/>
    </source>
</evidence>
<dbReference type="RefSeq" id="WP_093184948.1">
    <property type="nucleotide sequence ID" value="NZ_FMYH01000006.1"/>
</dbReference>
<dbReference type="GO" id="GO:0043531">
    <property type="term" value="F:ADP binding"/>
    <property type="evidence" value="ECO:0007669"/>
    <property type="project" value="InterPro"/>
</dbReference>
<dbReference type="OrthoDB" id="9812579at2"/>
<dbReference type="AlphaFoldDB" id="A0A1G6TSV4"/>
<feature type="domain" description="Bacterial transcriptional activator" evidence="2">
    <location>
        <begin position="98"/>
        <end position="244"/>
    </location>
</feature>
<name>A0A1G6TSV4_9MICO</name>
<reference evidence="3 4" key="1">
    <citation type="submission" date="2016-09" db="EMBL/GenBank/DDBJ databases">
        <authorList>
            <person name="Capua I."/>
            <person name="De Benedictis P."/>
            <person name="Joannis T."/>
            <person name="Lombin L.H."/>
            <person name="Cattoli G."/>
        </authorList>
    </citation>
    <scope>NUCLEOTIDE SEQUENCE [LARGE SCALE GENOMIC DNA]</scope>
    <source>
        <strain evidence="3 4">ISLP-3</strain>
    </source>
</reference>
<dbReference type="SUPFAM" id="SSF48452">
    <property type="entry name" value="TPR-like"/>
    <property type="match status" value="1"/>
</dbReference>
<dbReference type="Pfam" id="PF13401">
    <property type="entry name" value="AAA_22"/>
    <property type="match status" value="1"/>
</dbReference>
<feature type="region of interest" description="Disordered" evidence="1">
    <location>
        <begin position="246"/>
        <end position="278"/>
    </location>
</feature>
<dbReference type="SUPFAM" id="SSF52540">
    <property type="entry name" value="P-loop containing nucleoside triphosphate hydrolases"/>
    <property type="match status" value="1"/>
</dbReference>
<evidence type="ECO:0000313" key="4">
    <source>
        <dbReference type="Proteomes" id="UP000199039"/>
    </source>
</evidence>
<dbReference type="Gene3D" id="1.10.10.10">
    <property type="entry name" value="Winged helix-like DNA-binding domain superfamily/Winged helix DNA-binding domain"/>
    <property type="match status" value="1"/>
</dbReference>
<dbReference type="EMBL" id="FMYH01000006">
    <property type="protein sequence ID" value="SDD32193.1"/>
    <property type="molecule type" value="Genomic_DNA"/>
</dbReference>
<dbReference type="PRINTS" id="PR00364">
    <property type="entry name" value="DISEASERSIST"/>
</dbReference>
<dbReference type="PANTHER" id="PTHR47691">
    <property type="entry name" value="REGULATOR-RELATED"/>
    <property type="match status" value="1"/>
</dbReference>